<dbReference type="InterPro" id="IPR001387">
    <property type="entry name" value="Cro/C1-type_HTH"/>
</dbReference>
<name>W6R8Q1_9HYPH</name>
<dbReference type="GO" id="GO:0003677">
    <property type="term" value="F:DNA binding"/>
    <property type="evidence" value="ECO:0007669"/>
    <property type="project" value="InterPro"/>
</dbReference>
<dbReference type="RefSeq" id="WP_425301942.1">
    <property type="nucleotide sequence ID" value="NZ_HG916852.1"/>
</dbReference>
<dbReference type="EMBL" id="HG916852">
    <property type="protein sequence ID" value="CDM57647.1"/>
    <property type="molecule type" value="Genomic_DNA"/>
</dbReference>
<dbReference type="AlphaFoldDB" id="W6R8Q1"/>
<keyword evidence="2" id="KW-1185">Reference proteome</keyword>
<dbReference type="PATRIC" id="fig|348824.6.peg.2144"/>
<dbReference type="InterPro" id="IPR010982">
    <property type="entry name" value="Lambda_DNA-bd_dom_sf"/>
</dbReference>
<sequence length="140" mass="15711">MNITYKTYERKASENRTPCTIKLSHNVRMESPKDRLKQARAAAGFKNPTDAARSHPRDLNINTLISNENGTRPISRKAAEKYGRVFGVDPGWLLFGGEVATTVDKRLQDAVLSASDAPPIIKERIINFITFELEQLNKPT</sequence>
<protein>
    <submittedName>
        <fullName evidence="1">Conserved protein</fullName>
    </submittedName>
</protein>
<dbReference type="Proteomes" id="UP000019443">
    <property type="component" value="Chromosome"/>
</dbReference>
<organism evidence="1 2">
    <name type="scientific">Rhizobium favelukesii</name>
    <dbReference type="NCBI Taxonomy" id="348824"/>
    <lineage>
        <taxon>Bacteria</taxon>
        <taxon>Pseudomonadati</taxon>
        <taxon>Pseudomonadota</taxon>
        <taxon>Alphaproteobacteria</taxon>
        <taxon>Hyphomicrobiales</taxon>
        <taxon>Rhizobiaceae</taxon>
        <taxon>Rhizobium/Agrobacterium group</taxon>
        <taxon>Rhizobium</taxon>
    </lineage>
</organism>
<proteinExistence type="predicted"/>
<evidence type="ECO:0000313" key="1">
    <source>
        <dbReference type="EMBL" id="CDM57647.1"/>
    </source>
</evidence>
<reference evidence="1" key="1">
    <citation type="submission" date="2013-11" db="EMBL/GenBank/DDBJ databases">
        <title>Draft genome sequence of the broad-host-range Rhizobium sp. LPU83 strain, a member of the low-genetic diversity Oregon-like Rhizobium sp. group.</title>
        <authorList>
            <person name="Wibberg D."/>
            <person name="Puehler A."/>
            <person name="Schlueter A."/>
        </authorList>
    </citation>
    <scope>NUCLEOTIDE SEQUENCE [LARGE SCALE GENOMIC DNA]</scope>
    <source>
        <strain evidence="1">LPU83</strain>
    </source>
</reference>
<gene>
    <name evidence="1" type="ORF">LPU83_1990</name>
</gene>
<accession>W6R8Q1</accession>
<dbReference type="CDD" id="cd00093">
    <property type="entry name" value="HTH_XRE"/>
    <property type="match status" value="1"/>
</dbReference>
<dbReference type="KEGG" id="rhl:LPU83_1990"/>
<dbReference type="HOGENOM" id="CLU_1833609_0_0_5"/>
<evidence type="ECO:0000313" key="2">
    <source>
        <dbReference type="Proteomes" id="UP000019443"/>
    </source>
</evidence>
<dbReference type="SUPFAM" id="SSF47413">
    <property type="entry name" value="lambda repressor-like DNA-binding domains"/>
    <property type="match status" value="1"/>
</dbReference>